<gene>
    <name evidence="1" type="ORF">NE237_001518</name>
</gene>
<sequence length="216" mass="24504">MGIRIWMATSTKRVKREAVYILLQFYQEFGDWSGQFRATCELEQFAKDMDKQCNLNNDELIAAVVAACSAGMLSMMAWHLTSEFVDEAETVNQHMTVGEEVNLDGVEEGMEASSEQSSAHTGENLNKLHTSHLIMEMMNSAAANLGKIAETLDRNNKISIDNLYNEIMKIQDFDDELLVEALEYVTSDDKKAMTFLTLNEKRRKNWLLKHLHGQSG</sequence>
<dbReference type="EMBL" id="JAMYWD010000003">
    <property type="protein sequence ID" value="KAJ4976412.1"/>
    <property type="molecule type" value="Genomic_DNA"/>
</dbReference>
<evidence type="ECO:0000313" key="2">
    <source>
        <dbReference type="Proteomes" id="UP001141806"/>
    </source>
</evidence>
<reference evidence="1" key="1">
    <citation type="journal article" date="2023" name="Plant J.">
        <title>The genome of the king protea, Protea cynaroides.</title>
        <authorList>
            <person name="Chang J."/>
            <person name="Duong T.A."/>
            <person name="Schoeman C."/>
            <person name="Ma X."/>
            <person name="Roodt D."/>
            <person name="Barker N."/>
            <person name="Li Z."/>
            <person name="Van de Peer Y."/>
            <person name="Mizrachi E."/>
        </authorList>
    </citation>
    <scope>NUCLEOTIDE SEQUENCE</scope>
    <source>
        <tissue evidence="1">Young leaves</tissue>
    </source>
</reference>
<evidence type="ECO:0000313" key="1">
    <source>
        <dbReference type="EMBL" id="KAJ4976412.1"/>
    </source>
</evidence>
<organism evidence="1 2">
    <name type="scientific">Protea cynaroides</name>
    <dbReference type="NCBI Taxonomy" id="273540"/>
    <lineage>
        <taxon>Eukaryota</taxon>
        <taxon>Viridiplantae</taxon>
        <taxon>Streptophyta</taxon>
        <taxon>Embryophyta</taxon>
        <taxon>Tracheophyta</taxon>
        <taxon>Spermatophyta</taxon>
        <taxon>Magnoliopsida</taxon>
        <taxon>Proteales</taxon>
        <taxon>Proteaceae</taxon>
        <taxon>Protea</taxon>
    </lineage>
</organism>
<protein>
    <submittedName>
        <fullName evidence="1">Uncharacterized protein</fullName>
    </submittedName>
</protein>
<dbReference type="AlphaFoldDB" id="A0A9Q0KTH3"/>
<accession>A0A9Q0KTH3</accession>
<dbReference type="OrthoDB" id="1301570at2759"/>
<keyword evidence="2" id="KW-1185">Reference proteome</keyword>
<proteinExistence type="predicted"/>
<comment type="caution">
    <text evidence="1">The sequence shown here is derived from an EMBL/GenBank/DDBJ whole genome shotgun (WGS) entry which is preliminary data.</text>
</comment>
<name>A0A9Q0KTH3_9MAGN</name>
<dbReference type="PANTHER" id="PTHR46929">
    <property type="entry name" value="EXPRESSED PROTEIN"/>
    <property type="match status" value="1"/>
</dbReference>
<dbReference type="Proteomes" id="UP001141806">
    <property type="component" value="Unassembled WGS sequence"/>
</dbReference>
<dbReference type="PANTHER" id="PTHR46929:SF29">
    <property type="entry name" value="MYB_SANT-LIKE DOMAIN-CONTAINING PROTEIN"/>
    <property type="match status" value="1"/>
</dbReference>